<evidence type="ECO:0000256" key="4">
    <source>
        <dbReference type="SAM" id="Phobius"/>
    </source>
</evidence>
<dbReference type="InterPro" id="IPR045076">
    <property type="entry name" value="MutS"/>
</dbReference>
<feature type="transmembrane region" description="Helical" evidence="4">
    <location>
        <begin position="180"/>
        <end position="198"/>
    </location>
</feature>
<protein>
    <recommendedName>
        <fullName evidence="5">DNA mismatch repair proteins mutS family domain-containing protein</fullName>
    </recommendedName>
</protein>
<keyword evidence="4" id="KW-0472">Membrane</keyword>
<dbReference type="Pfam" id="PF00488">
    <property type="entry name" value="MutS_V"/>
    <property type="match status" value="1"/>
</dbReference>
<proteinExistence type="predicted"/>
<dbReference type="EMBL" id="JAUSTN010000004">
    <property type="protein sequence ID" value="MDQ0274839.1"/>
    <property type="molecule type" value="Genomic_DNA"/>
</dbReference>
<keyword evidence="4" id="KW-1133">Transmembrane helix</keyword>
<evidence type="ECO:0000256" key="3">
    <source>
        <dbReference type="ARBA" id="ARBA00023125"/>
    </source>
</evidence>
<sequence length="543" mass="62992">MEQEFLMLLILISGIILAMYLYNFYQSQTYDKALNQIAKDSWNKKREIKRNFKTINFLIDNKEKVDSISWNDLEMDKFFSYFDRSFSILGRQALYKKLHELNYNQEEKNIRDEIINNKDKASKLGKLFLKYGRLDREDFFDLLKNGTDASKILPLKIPIYLLSIGPLMSIPIFFINKGFAIMFLFAIVLTNIFLNMKIEDLVAGKTKSFSYIRNLVSLREQILKSDLKMGGLIENLKNYEQVSKQIKSKMGKFYVKTGSDSDIAYIILNSLFLFKARLLYKTTKLINEKINEINELYKSLAKIDMELGIAIAYEDLKDKCIVEFTDKYEFIGEKIHNPILYYRGNSVANSFDFKESILLTGSNASGKSTFLRTFGINLILAMSLGFAFGEKFTLPKKNIYSAIDIKDSIESGKSYFMAETSAIKRMIDNEDGIYILDEIFKGTNTIDRISAALFTLKYLSKRGFVIAATHDIELTRLAEGFKNYHFEENIKDGDIFFDYKLKEDYAKTRNAIEILKINDYPEEIVKAAKEFSLNLEKEKEKII</sequence>
<keyword evidence="4" id="KW-0812">Transmembrane</keyword>
<keyword evidence="7" id="KW-1185">Reference proteome</keyword>
<evidence type="ECO:0000256" key="2">
    <source>
        <dbReference type="ARBA" id="ARBA00022840"/>
    </source>
</evidence>
<name>A0ABU0AU98_9FIRM</name>
<feature type="transmembrane region" description="Helical" evidence="4">
    <location>
        <begin position="157"/>
        <end position="174"/>
    </location>
</feature>
<feature type="domain" description="DNA mismatch repair proteins mutS family" evidence="5">
    <location>
        <begin position="354"/>
        <end position="533"/>
    </location>
</feature>
<organism evidence="6 7">
    <name type="scientific">Peptoniphilus koenoeneniae</name>
    <dbReference type="NCBI Taxonomy" id="507751"/>
    <lineage>
        <taxon>Bacteria</taxon>
        <taxon>Bacillati</taxon>
        <taxon>Bacillota</taxon>
        <taxon>Tissierellia</taxon>
        <taxon>Tissierellales</taxon>
        <taxon>Peptoniphilaceae</taxon>
        <taxon>Peptoniphilus</taxon>
    </lineage>
</organism>
<dbReference type="SMART" id="SM00534">
    <property type="entry name" value="MUTSac"/>
    <property type="match status" value="1"/>
</dbReference>
<evidence type="ECO:0000313" key="6">
    <source>
        <dbReference type="EMBL" id="MDQ0274839.1"/>
    </source>
</evidence>
<evidence type="ECO:0000313" key="7">
    <source>
        <dbReference type="Proteomes" id="UP001236559"/>
    </source>
</evidence>
<feature type="transmembrane region" description="Helical" evidence="4">
    <location>
        <begin position="370"/>
        <end position="389"/>
    </location>
</feature>
<keyword evidence="2" id="KW-0067">ATP-binding</keyword>
<evidence type="ECO:0000256" key="1">
    <source>
        <dbReference type="ARBA" id="ARBA00022741"/>
    </source>
</evidence>
<comment type="caution">
    <text evidence="6">The sequence shown here is derived from an EMBL/GenBank/DDBJ whole genome shotgun (WGS) entry which is preliminary data.</text>
</comment>
<keyword evidence="1" id="KW-0547">Nucleotide-binding</keyword>
<reference evidence="6 7" key="1">
    <citation type="submission" date="2023-07" db="EMBL/GenBank/DDBJ databases">
        <title>Genomic Encyclopedia of Type Strains, Phase IV (KMG-IV): sequencing the most valuable type-strain genomes for metagenomic binning, comparative biology and taxonomic classification.</title>
        <authorList>
            <person name="Goeker M."/>
        </authorList>
    </citation>
    <scope>NUCLEOTIDE SEQUENCE [LARGE SCALE GENOMIC DNA]</scope>
    <source>
        <strain evidence="6 7">DSM 22616</strain>
    </source>
</reference>
<feature type="transmembrane region" description="Helical" evidence="4">
    <location>
        <begin position="6"/>
        <end position="25"/>
    </location>
</feature>
<dbReference type="SUPFAM" id="SSF52540">
    <property type="entry name" value="P-loop containing nucleoside triphosphate hydrolases"/>
    <property type="match status" value="1"/>
</dbReference>
<gene>
    <name evidence="6" type="ORF">J2S72_000860</name>
</gene>
<dbReference type="Proteomes" id="UP001236559">
    <property type="component" value="Unassembled WGS sequence"/>
</dbReference>
<keyword evidence="3" id="KW-0238">DNA-binding</keyword>
<dbReference type="Gene3D" id="3.40.50.300">
    <property type="entry name" value="P-loop containing nucleotide triphosphate hydrolases"/>
    <property type="match status" value="1"/>
</dbReference>
<accession>A0ABU0AU98</accession>
<dbReference type="RefSeq" id="WP_023055283.1">
    <property type="nucleotide sequence ID" value="NZ_JAUSTN010000004.1"/>
</dbReference>
<dbReference type="InterPro" id="IPR000432">
    <property type="entry name" value="DNA_mismatch_repair_MutS_C"/>
</dbReference>
<evidence type="ECO:0000259" key="5">
    <source>
        <dbReference type="SMART" id="SM00534"/>
    </source>
</evidence>
<dbReference type="PANTHER" id="PTHR11361">
    <property type="entry name" value="DNA MISMATCH REPAIR PROTEIN MUTS FAMILY MEMBER"/>
    <property type="match status" value="1"/>
</dbReference>
<dbReference type="PANTHER" id="PTHR11361:SF152">
    <property type="entry name" value="DNA MISMATCH REPAIR PROTEIN"/>
    <property type="match status" value="1"/>
</dbReference>
<dbReference type="InterPro" id="IPR027417">
    <property type="entry name" value="P-loop_NTPase"/>
</dbReference>